<dbReference type="AlphaFoldDB" id="A0A292Q4L8"/>
<keyword evidence="3" id="KW-1185">Reference proteome</keyword>
<evidence type="ECO:0008006" key="4">
    <source>
        <dbReference type="Google" id="ProtNLM"/>
    </source>
</evidence>
<evidence type="ECO:0000313" key="2">
    <source>
        <dbReference type="EMBL" id="CUS13905.1"/>
    </source>
</evidence>
<sequence length="716" mass="79606">MGLSVGIGDIVLLSQIAYKIALAFTSGRRSAPKEFSEVENQLFALSNALDTLSKEARTSGANPDTSPEEDHKAAESLGVMIDNCRTTLEGLDKIVQEYCPALSDGGIRGARRAEDGEEAEKLQKRKWSKKLKDNWKKVAWTMGDGDLSTLREKLTLHVTAITLVVSTLQSTKSTRLNEQFAKMQKTLEGMQLDRKKDVEALMERLPTSTNPIPEIGELVLHQSVNFMNCAPNVGSEIGSIIPGRGSPPVHGYDSAKKGYRNKPIFEISLEAEDGGLRVICARAAVNLEWVHSQQTSENSKRVRAFVCLCLGTGLSMVQFGNEVHEIHADQLEDLRLLPMSFATRLSGPRRQWRLYPIAHGQAGGAHQKITIRGVKAFHMSKFERKFISRLNINATLHMISQRETSMFVYFRTDEQPYRAVLLDCIADDSAFQKHLRSITYTPDAAAANPEPVAVEYHATAVQILSYKTVQSGCLQRGMAAPVDFFEHVETGELVIYLAPDEVTGAEHKVYIYFTYDTAVEEVEGIPRRALIKDVRGCSTRGESITGNVEIRFSRPGAAKNFRTKVEEMTQELYIQTLLRPLAHERVLRQMYVGDVVISSRSILDAEVIFTEDEAPPAANRKRILIRSLSGSCYYCQEVLSEGPRPGSMGRLSEAVIVEMTDPRQLMVFGSGAYTRGQLGIEFDMPARKSSPPCQRPVWCHGYDEGGESRNILSDPV</sequence>
<dbReference type="Proteomes" id="UP001412239">
    <property type="component" value="Unassembled WGS sequence"/>
</dbReference>
<dbReference type="PANTHER" id="PTHR38886:SF1">
    <property type="entry name" value="NACHT-NTPASE AND P-LOOP NTPASES N-TERMINAL DOMAIN-CONTAINING PROTEIN"/>
    <property type="match status" value="1"/>
</dbReference>
<accession>A0A292Q4L8</accession>
<feature type="region of interest" description="Disordered" evidence="1">
    <location>
        <begin position="54"/>
        <end position="73"/>
    </location>
</feature>
<name>A0A292Q4L8_9PEZI</name>
<evidence type="ECO:0000256" key="1">
    <source>
        <dbReference type="SAM" id="MobiDB-lite"/>
    </source>
</evidence>
<organism evidence="2 3">
    <name type="scientific">Tuber aestivum</name>
    <name type="common">summer truffle</name>
    <dbReference type="NCBI Taxonomy" id="59557"/>
    <lineage>
        <taxon>Eukaryota</taxon>
        <taxon>Fungi</taxon>
        <taxon>Dikarya</taxon>
        <taxon>Ascomycota</taxon>
        <taxon>Pezizomycotina</taxon>
        <taxon>Pezizomycetes</taxon>
        <taxon>Pezizales</taxon>
        <taxon>Tuberaceae</taxon>
        <taxon>Tuber</taxon>
    </lineage>
</organism>
<dbReference type="EMBL" id="LN890965">
    <property type="protein sequence ID" value="CUS13905.1"/>
    <property type="molecule type" value="Genomic_DNA"/>
</dbReference>
<dbReference type="PANTHER" id="PTHR38886">
    <property type="entry name" value="SESA DOMAIN-CONTAINING PROTEIN"/>
    <property type="match status" value="1"/>
</dbReference>
<proteinExistence type="predicted"/>
<evidence type="ECO:0000313" key="3">
    <source>
        <dbReference type="Proteomes" id="UP001412239"/>
    </source>
</evidence>
<reference evidence="2" key="1">
    <citation type="submission" date="2015-10" db="EMBL/GenBank/DDBJ databases">
        <authorList>
            <person name="Regsiter A."/>
            <person name="william w."/>
        </authorList>
    </citation>
    <scope>NUCLEOTIDE SEQUENCE</scope>
    <source>
        <strain evidence="2">Montdore</strain>
    </source>
</reference>
<protein>
    <recommendedName>
        <fullName evidence="4">Fungal N-terminal domain-containing protein</fullName>
    </recommendedName>
</protein>
<gene>
    <name evidence="2" type="ORF">GSTUAT00001942001</name>
</gene>